<reference evidence="2" key="2">
    <citation type="submission" date="2020-09" db="EMBL/GenBank/DDBJ databases">
        <authorList>
            <person name="Kikuchi T."/>
        </authorList>
    </citation>
    <scope>NUCLEOTIDE SEQUENCE</scope>
    <source>
        <strain evidence="2">Ka4C1</strain>
    </source>
</reference>
<evidence type="ECO:0000256" key="1">
    <source>
        <dbReference type="SAM" id="MobiDB-lite"/>
    </source>
</evidence>
<organism evidence="3 5">
    <name type="scientific">Bursaphelenchus xylophilus</name>
    <name type="common">Pinewood nematode worm</name>
    <name type="synonym">Aphelenchoides xylophilus</name>
    <dbReference type="NCBI Taxonomy" id="6326"/>
    <lineage>
        <taxon>Eukaryota</taxon>
        <taxon>Metazoa</taxon>
        <taxon>Ecdysozoa</taxon>
        <taxon>Nematoda</taxon>
        <taxon>Chromadorea</taxon>
        <taxon>Rhabditida</taxon>
        <taxon>Tylenchina</taxon>
        <taxon>Tylenchomorpha</taxon>
        <taxon>Aphelenchoidea</taxon>
        <taxon>Aphelenchoididae</taxon>
        <taxon>Bursaphelenchus</taxon>
    </lineage>
</organism>
<name>A0A1I7SEM5_BURXY</name>
<feature type="compositionally biased region" description="Polar residues" evidence="1">
    <location>
        <begin position="20"/>
        <end position="32"/>
    </location>
</feature>
<dbReference type="AlphaFoldDB" id="A0A1I7SEM5"/>
<feature type="compositionally biased region" description="Polar residues" evidence="1">
    <location>
        <begin position="102"/>
        <end position="112"/>
    </location>
</feature>
<gene>
    <name evidence="2" type="ORF">BXYJ_LOCUS8204</name>
</gene>
<feature type="compositionally biased region" description="Low complexity" evidence="1">
    <location>
        <begin position="33"/>
        <end position="47"/>
    </location>
</feature>
<feature type="compositionally biased region" description="Basic and acidic residues" evidence="1">
    <location>
        <begin position="1"/>
        <end position="19"/>
    </location>
</feature>
<evidence type="ECO:0000313" key="4">
    <source>
        <dbReference type="Proteomes" id="UP000659654"/>
    </source>
</evidence>
<proteinExistence type="predicted"/>
<dbReference type="EMBL" id="CAJFDI010000004">
    <property type="protein sequence ID" value="CAD5224758.1"/>
    <property type="molecule type" value="Genomic_DNA"/>
</dbReference>
<protein>
    <submittedName>
        <fullName evidence="2">(pine wood nematode) hypothetical protein</fullName>
    </submittedName>
</protein>
<dbReference type="Proteomes" id="UP000095284">
    <property type="component" value="Unplaced"/>
</dbReference>
<dbReference type="Proteomes" id="UP000582659">
    <property type="component" value="Unassembled WGS sequence"/>
</dbReference>
<evidence type="ECO:0000313" key="3">
    <source>
        <dbReference type="Proteomes" id="UP000095284"/>
    </source>
</evidence>
<reference evidence="5" key="1">
    <citation type="submission" date="2016-11" db="UniProtKB">
        <authorList>
            <consortium name="WormBaseParasite"/>
        </authorList>
    </citation>
    <scope>IDENTIFICATION</scope>
</reference>
<feature type="compositionally biased region" description="Low complexity" evidence="1">
    <location>
        <begin position="90"/>
        <end position="101"/>
    </location>
</feature>
<keyword evidence="4" id="KW-1185">Reference proteome</keyword>
<accession>A0A1I7SEM5</accession>
<dbReference type="Proteomes" id="UP000659654">
    <property type="component" value="Unassembled WGS sequence"/>
</dbReference>
<dbReference type="EMBL" id="CAJFCV020000004">
    <property type="protein sequence ID" value="CAG9113653.1"/>
    <property type="molecule type" value="Genomic_DNA"/>
</dbReference>
<sequence length="174" mass="19020">MSYRLNRSEARGSSEDARLTENTTRQVFRTQLSGSSASANHPAAASSRGTDSGDDRPSSRPGPTNPSAEKHHSSTSKTKATGRSVEPKKPQTNQPTSQQTSGVEPSDSSVKQGQLPPKPKQLLECVILQEPPPRLSKPNQPREPSAPRVHFLLPSDPTLQWKPPRQIPHPQRRS</sequence>
<evidence type="ECO:0000313" key="5">
    <source>
        <dbReference type="WBParaSite" id="BXY_1148400.1"/>
    </source>
</evidence>
<evidence type="ECO:0000313" key="2">
    <source>
        <dbReference type="EMBL" id="CAD5224758.1"/>
    </source>
</evidence>
<feature type="region of interest" description="Disordered" evidence="1">
    <location>
        <begin position="1"/>
        <end position="174"/>
    </location>
</feature>
<dbReference type="WBParaSite" id="BXY_1148400.1">
    <property type="protein sequence ID" value="BXY_1148400.1"/>
    <property type="gene ID" value="BXY_1148400"/>
</dbReference>